<comment type="caution">
    <text evidence="2">The sequence shown here is derived from an EMBL/GenBank/DDBJ whole genome shotgun (WGS) entry which is preliminary data.</text>
</comment>
<feature type="domain" description="EAL" evidence="1">
    <location>
        <begin position="6"/>
        <end position="262"/>
    </location>
</feature>
<keyword evidence="3" id="KW-1185">Reference proteome</keyword>
<dbReference type="InterPro" id="IPR035919">
    <property type="entry name" value="EAL_sf"/>
</dbReference>
<gene>
    <name evidence="2" type="ORF">ANBU17_30210</name>
</gene>
<dbReference type="SUPFAM" id="SSF141868">
    <property type="entry name" value="EAL domain-like"/>
    <property type="match status" value="1"/>
</dbReference>
<proteinExistence type="predicted"/>
<dbReference type="InterPro" id="IPR050706">
    <property type="entry name" value="Cyclic-di-GMP_PDE-like"/>
</dbReference>
<dbReference type="RefSeq" id="WP_201312316.1">
    <property type="nucleotide sequence ID" value="NZ_BLYI01000070.1"/>
</dbReference>
<dbReference type="Gene3D" id="3.20.20.450">
    <property type="entry name" value="EAL domain"/>
    <property type="match status" value="1"/>
</dbReference>
<dbReference type="EMBL" id="BLYI01000070">
    <property type="protein sequence ID" value="GFO86674.1"/>
    <property type="molecule type" value="Genomic_DNA"/>
</dbReference>
<dbReference type="PROSITE" id="PS50883">
    <property type="entry name" value="EAL"/>
    <property type="match status" value="1"/>
</dbReference>
<dbReference type="Pfam" id="PF00563">
    <property type="entry name" value="EAL"/>
    <property type="match status" value="1"/>
</dbReference>
<name>A0A916Q979_9FIRM</name>
<dbReference type="InterPro" id="IPR001633">
    <property type="entry name" value="EAL_dom"/>
</dbReference>
<dbReference type="SMART" id="SM00052">
    <property type="entry name" value="EAL"/>
    <property type="match status" value="1"/>
</dbReference>
<evidence type="ECO:0000313" key="2">
    <source>
        <dbReference type="EMBL" id="GFO86674.1"/>
    </source>
</evidence>
<dbReference type="PANTHER" id="PTHR33121:SF70">
    <property type="entry name" value="SIGNALING PROTEIN YKOW"/>
    <property type="match status" value="1"/>
</dbReference>
<dbReference type="PANTHER" id="PTHR33121">
    <property type="entry name" value="CYCLIC DI-GMP PHOSPHODIESTERASE PDEF"/>
    <property type="match status" value="1"/>
</dbReference>
<dbReference type="CDD" id="cd01948">
    <property type="entry name" value="EAL"/>
    <property type="match status" value="1"/>
</dbReference>
<protein>
    <recommendedName>
        <fullName evidence="1">EAL domain-containing protein</fullName>
    </recommendedName>
</protein>
<accession>A0A916Q979</accession>
<dbReference type="AlphaFoldDB" id="A0A916Q979"/>
<organism evidence="2 3">
    <name type="scientific">Anaerostipes butyraticus</name>
    <dbReference type="NCBI Taxonomy" id="645466"/>
    <lineage>
        <taxon>Bacteria</taxon>
        <taxon>Bacillati</taxon>
        <taxon>Bacillota</taxon>
        <taxon>Clostridia</taxon>
        <taxon>Lachnospirales</taxon>
        <taxon>Lachnospiraceae</taxon>
        <taxon>Anaerostipes</taxon>
    </lineage>
</organism>
<dbReference type="GO" id="GO:0071111">
    <property type="term" value="F:cyclic-guanylate-specific phosphodiesterase activity"/>
    <property type="evidence" value="ECO:0007669"/>
    <property type="project" value="InterPro"/>
</dbReference>
<dbReference type="Proteomes" id="UP000613208">
    <property type="component" value="Unassembled WGS sequence"/>
</dbReference>
<sequence length="263" mass="30159">MKRHPCNITENQMHQALREEEFKLFLQPKVHLKNGTVTGAEALVRWISSDGRTFFPNDFIPLFEQNGFILSLDHYMLKQACRLIHFWIKNHLPPVPVSVNQSRQTFLKPDYVSRLQELIKTWQIPDGFLILEITEGIALKNETELNSLLSQIRTLGILTSMDDFGTGYSSLTVLGNLRIDELKLDRGFLLNAAEPSNTRARIIMEHTLQMAARLQIPTVTEGIETKEQAELARDLGSIYGQGYFYGKPIPAEEFHNKYIICKK</sequence>
<evidence type="ECO:0000313" key="3">
    <source>
        <dbReference type="Proteomes" id="UP000613208"/>
    </source>
</evidence>
<reference evidence="2" key="1">
    <citation type="submission" date="2020-06" db="EMBL/GenBank/DDBJ databases">
        <title>Characterization of fructooligosaccharide metabolism and fructooligosaccharide-degrading enzymes in human commensal butyrate producers.</title>
        <authorList>
            <person name="Tanno H."/>
            <person name="Fujii T."/>
            <person name="Hirano K."/>
            <person name="Maeno S."/>
            <person name="Tonozuka T."/>
            <person name="Sakamoto M."/>
            <person name="Ohkuma M."/>
            <person name="Tochio T."/>
            <person name="Endo A."/>
        </authorList>
    </citation>
    <scope>NUCLEOTIDE SEQUENCE</scope>
    <source>
        <strain evidence="2">JCM 17466</strain>
    </source>
</reference>
<evidence type="ECO:0000259" key="1">
    <source>
        <dbReference type="PROSITE" id="PS50883"/>
    </source>
</evidence>